<feature type="compositionally biased region" description="Pro residues" evidence="1">
    <location>
        <begin position="222"/>
        <end position="233"/>
    </location>
</feature>
<protein>
    <submittedName>
        <fullName evidence="2">Uncharacterized protein</fullName>
    </submittedName>
</protein>
<dbReference type="EMBL" id="JBHSIV010000007">
    <property type="protein sequence ID" value="MFC5062328.1"/>
    <property type="molecule type" value="Genomic_DNA"/>
</dbReference>
<evidence type="ECO:0000313" key="3">
    <source>
        <dbReference type="Proteomes" id="UP001595947"/>
    </source>
</evidence>
<proteinExistence type="predicted"/>
<accession>A0ABV9YLQ8</accession>
<keyword evidence="3" id="KW-1185">Reference proteome</keyword>
<feature type="compositionally biased region" description="Low complexity" evidence="1">
    <location>
        <begin position="114"/>
        <end position="147"/>
    </location>
</feature>
<evidence type="ECO:0000256" key="1">
    <source>
        <dbReference type="SAM" id="MobiDB-lite"/>
    </source>
</evidence>
<gene>
    <name evidence="2" type="ORF">ACFPBZ_08940</name>
</gene>
<feature type="compositionally biased region" description="Basic and acidic residues" evidence="1">
    <location>
        <begin position="12"/>
        <end position="25"/>
    </location>
</feature>
<evidence type="ECO:0000313" key="2">
    <source>
        <dbReference type="EMBL" id="MFC5062328.1"/>
    </source>
</evidence>
<dbReference type="RefSeq" id="WP_378035679.1">
    <property type="nucleotide sequence ID" value="NZ_JBHSIV010000007.1"/>
</dbReference>
<feature type="compositionally biased region" description="Low complexity" evidence="1">
    <location>
        <begin position="211"/>
        <end position="221"/>
    </location>
</feature>
<sequence length="253" mass="26241">MTVTGGQEQDEQDRVARERLTREARQTVTALLDWVGTRVDAPREAGGSERPPQSPGPCGWCPVCALAAALRGEQPQLTASLAEQASGLLVLLRLLVQSHAGTGHSHHAPPTPGPDEAATAAGTAAPPGWPAEWGAPSWAPSGPAAEETAVPWEAPHAMFDPTPATGMPVAVPGEPLLQERSPEGSSPEEPRPGRPTGRRGPRPSPRHPLGATADEAPVAAAPTPPAPTGPAPSRPTARSGVQRIPVRRRSRPC</sequence>
<dbReference type="Proteomes" id="UP001595947">
    <property type="component" value="Unassembled WGS sequence"/>
</dbReference>
<feature type="region of interest" description="Disordered" evidence="1">
    <location>
        <begin position="101"/>
        <end position="253"/>
    </location>
</feature>
<name>A0ABV9YLQ8_9PSEU</name>
<organism evidence="2 3">
    <name type="scientific">Actinomycetospora atypica</name>
    <dbReference type="NCBI Taxonomy" id="1290095"/>
    <lineage>
        <taxon>Bacteria</taxon>
        <taxon>Bacillati</taxon>
        <taxon>Actinomycetota</taxon>
        <taxon>Actinomycetes</taxon>
        <taxon>Pseudonocardiales</taxon>
        <taxon>Pseudonocardiaceae</taxon>
        <taxon>Actinomycetospora</taxon>
    </lineage>
</organism>
<feature type="compositionally biased region" description="Basic residues" evidence="1">
    <location>
        <begin position="196"/>
        <end position="205"/>
    </location>
</feature>
<reference evidence="3" key="1">
    <citation type="journal article" date="2019" name="Int. J. Syst. Evol. Microbiol.">
        <title>The Global Catalogue of Microorganisms (GCM) 10K type strain sequencing project: providing services to taxonomists for standard genome sequencing and annotation.</title>
        <authorList>
            <consortium name="The Broad Institute Genomics Platform"/>
            <consortium name="The Broad Institute Genome Sequencing Center for Infectious Disease"/>
            <person name="Wu L."/>
            <person name="Ma J."/>
        </authorList>
    </citation>
    <scope>NUCLEOTIDE SEQUENCE [LARGE SCALE GENOMIC DNA]</scope>
    <source>
        <strain evidence="3">CGMCC 4.7093</strain>
    </source>
</reference>
<comment type="caution">
    <text evidence="2">The sequence shown here is derived from an EMBL/GenBank/DDBJ whole genome shotgun (WGS) entry which is preliminary data.</text>
</comment>
<feature type="region of interest" description="Disordered" evidence="1">
    <location>
        <begin position="1"/>
        <end position="58"/>
    </location>
</feature>